<evidence type="ECO:0000313" key="11">
    <source>
        <dbReference type="Proteomes" id="UP000315344"/>
    </source>
</evidence>
<dbReference type="GO" id="GO:0031460">
    <property type="term" value="P:glycine betaine transport"/>
    <property type="evidence" value="ECO:0007669"/>
    <property type="project" value="TreeGrafter"/>
</dbReference>
<keyword evidence="3" id="KW-1003">Cell membrane</keyword>
<evidence type="ECO:0000256" key="3">
    <source>
        <dbReference type="ARBA" id="ARBA00022475"/>
    </source>
</evidence>
<dbReference type="InterPro" id="IPR037185">
    <property type="entry name" value="EmrE-like"/>
</dbReference>
<comment type="similarity">
    <text evidence="7 8">Belongs to the drug/metabolite transporter (DMT) superfamily. Small multidrug resistance (SMR) (TC 2.A.7.1) family.</text>
</comment>
<keyword evidence="4 8" id="KW-0812">Transmembrane</keyword>
<dbReference type="PANTHER" id="PTHR30561:SF1">
    <property type="entry name" value="MULTIDRUG TRANSPORTER EMRE"/>
    <property type="match status" value="1"/>
</dbReference>
<dbReference type="InterPro" id="IPR045324">
    <property type="entry name" value="Small_multidrug_res"/>
</dbReference>
<evidence type="ECO:0000256" key="1">
    <source>
        <dbReference type="ARBA" id="ARBA00004651"/>
    </source>
</evidence>
<dbReference type="Proteomes" id="UP000315344">
    <property type="component" value="Unassembled WGS sequence"/>
</dbReference>
<keyword evidence="2" id="KW-0813">Transport</keyword>
<protein>
    <submittedName>
        <fullName evidence="10">Multidrug efflux SMR transporter</fullName>
    </submittedName>
</protein>
<evidence type="ECO:0000256" key="2">
    <source>
        <dbReference type="ARBA" id="ARBA00022448"/>
    </source>
</evidence>
<dbReference type="EMBL" id="VAFL01000002">
    <property type="protein sequence ID" value="TKW68308.1"/>
    <property type="molecule type" value="Genomic_DNA"/>
</dbReference>
<dbReference type="AlphaFoldDB" id="A0A533IFF7"/>
<dbReference type="GO" id="GO:0015297">
    <property type="term" value="F:antiporter activity"/>
    <property type="evidence" value="ECO:0007669"/>
    <property type="project" value="TreeGrafter"/>
</dbReference>
<evidence type="ECO:0000256" key="7">
    <source>
        <dbReference type="ARBA" id="ARBA00038032"/>
    </source>
</evidence>
<organism evidence="10 11">
    <name type="scientific">Paracoccus denitrificans</name>
    <dbReference type="NCBI Taxonomy" id="266"/>
    <lineage>
        <taxon>Bacteria</taxon>
        <taxon>Pseudomonadati</taxon>
        <taxon>Pseudomonadota</taxon>
        <taxon>Alphaproteobacteria</taxon>
        <taxon>Rhodobacterales</taxon>
        <taxon>Paracoccaceae</taxon>
        <taxon>Paracoccus</taxon>
    </lineage>
</organism>
<dbReference type="GO" id="GO:0015199">
    <property type="term" value="F:amino-acid betaine transmembrane transporter activity"/>
    <property type="evidence" value="ECO:0007669"/>
    <property type="project" value="TreeGrafter"/>
</dbReference>
<dbReference type="GO" id="GO:0005886">
    <property type="term" value="C:plasma membrane"/>
    <property type="evidence" value="ECO:0007669"/>
    <property type="project" value="UniProtKB-SubCell"/>
</dbReference>
<proteinExistence type="inferred from homology"/>
<evidence type="ECO:0000256" key="5">
    <source>
        <dbReference type="ARBA" id="ARBA00022989"/>
    </source>
</evidence>
<dbReference type="FunFam" id="1.10.3730.20:FF:000001">
    <property type="entry name" value="Quaternary ammonium compound resistance transporter SugE"/>
    <property type="match status" value="1"/>
</dbReference>
<feature type="transmembrane region" description="Helical" evidence="9">
    <location>
        <begin position="30"/>
        <end position="51"/>
    </location>
</feature>
<accession>A0A533IFF7</accession>
<evidence type="ECO:0000256" key="9">
    <source>
        <dbReference type="SAM" id="Phobius"/>
    </source>
</evidence>
<gene>
    <name evidence="10" type="ORF">DI616_04225</name>
</gene>
<feature type="transmembrane region" description="Helical" evidence="9">
    <location>
        <begin position="85"/>
        <end position="104"/>
    </location>
</feature>
<dbReference type="InterPro" id="IPR000390">
    <property type="entry name" value="Small_drug/metabolite_transptr"/>
</dbReference>
<keyword evidence="5 9" id="KW-1133">Transmembrane helix</keyword>
<comment type="caution">
    <text evidence="10">The sequence shown here is derived from an EMBL/GenBank/DDBJ whole genome shotgun (WGS) entry which is preliminary data.</text>
</comment>
<evidence type="ECO:0000256" key="4">
    <source>
        <dbReference type="ARBA" id="ARBA00022692"/>
    </source>
</evidence>
<name>A0A533IFF7_PARDE</name>
<dbReference type="GO" id="GO:0015220">
    <property type="term" value="F:choline transmembrane transporter activity"/>
    <property type="evidence" value="ECO:0007669"/>
    <property type="project" value="TreeGrafter"/>
</dbReference>
<keyword evidence="6 9" id="KW-0472">Membrane</keyword>
<dbReference type="Gene3D" id="1.10.3730.20">
    <property type="match status" value="1"/>
</dbReference>
<evidence type="ECO:0000313" key="10">
    <source>
        <dbReference type="EMBL" id="TKW68308.1"/>
    </source>
</evidence>
<dbReference type="GO" id="GO:1990961">
    <property type="term" value="P:xenobiotic detoxification by transmembrane export across the plasma membrane"/>
    <property type="evidence" value="ECO:0007669"/>
    <property type="project" value="UniProtKB-ARBA"/>
</dbReference>
<reference evidence="10 11" key="1">
    <citation type="journal article" date="2017" name="Nat. Commun.">
        <title>In situ click chemistry generation of cyclooxygenase-2 inhibitors.</title>
        <authorList>
            <person name="Bhardwaj A."/>
            <person name="Kaur J."/>
            <person name="Wuest M."/>
            <person name="Wuest F."/>
        </authorList>
    </citation>
    <scope>NUCLEOTIDE SEQUENCE [LARGE SCALE GENOMIC DNA]</scope>
    <source>
        <strain evidence="10">S2_012_000_R3_94</strain>
    </source>
</reference>
<dbReference type="Pfam" id="PF00893">
    <property type="entry name" value="Multi_Drug_Res"/>
    <property type="match status" value="1"/>
</dbReference>
<comment type="subcellular location">
    <subcellularLocation>
        <location evidence="1 8">Cell membrane</location>
        <topology evidence="1 8">Multi-pass membrane protein</topology>
    </subcellularLocation>
</comment>
<feature type="transmembrane region" description="Helical" evidence="9">
    <location>
        <begin position="58"/>
        <end position="79"/>
    </location>
</feature>
<evidence type="ECO:0000256" key="8">
    <source>
        <dbReference type="RuleBase" id="RU003942"/>
    </source>
</evidence>
<evidence type="ECO:0000256" key="6">
    <source>
        <dbReference type="ARBA" id="ARBA00023136"/>
    </source>
</evidence>
<sequence length="110" mass="11523">MPVWAWLGGAILLEVIGTTALQQSAQFTRILPTLLMAVCYGLAFYALSVVVQSMPMGIVYAIWSGAGIALISLIGVVFLNQHLDTAAFIGIAMITGGVIVINMFSGAGPH</sequence>
<dbReference type="SUPFAM" id="SSF103481">
    <property type="entry name" value="Multidrug resistance efflux transporter EmrE"/>
    <property type="match status" value="1"/>
</dbReference>
<dbReference type="PANTHER" id="PTHR30561">
    <property type="entry name" value="SMR FAMILY PROTON-DEPENDENT DRUG EFFLUX TRANSPORTER SUGE"/>
    <property type="match status" value="1"/>
</dbReference>